<feature type="transmembrane region" description="Helical" evidence="9">
    <location>
        <begin position="244"/>
        <end position="264"/>
    </location>
</feature>
<dbReference type="InterPro" id="IPR004841">
    <property type="entry name" value="AA-permease/SLC12A_dom"/>
</dbReference>
<dbReference type="Gene3D" id="1.10.3260.10">
    <property type="entry name" value="DNA ligase, ATP-dependent, N-terminal domain"/>
    <property type="match status" value="1"/>
</dbReference>
<gene>
    <name evidence="12" type="ORF">KIPB_006726</name>
</gene>
<accession>A0A9K3CZM0</accession>
<dbReference type="GO" id="GO:0006281">
    <property type="term" value="P:DNA repair"/>
    <property type="evidence" value="ECO:0007669"/>
    <property type="project" value="InterPro"/>
</dbReference>
<feature type="transmembrane region" description="Helical" evidence="9">
    <location>
        <begin position="94"/>
        <end position="115"/>
    </location>
</feature>
<protein>
    <recommendedName>
        <fullName evidence="14">Amino acid permease/ SLC12A domain-containing protein</fullName>
    </recommendedName>
</protein>
<evidence type="ECO:0000256" key="4">
    <source>
        <dbReference type="ARBA" id="ARBA00022598"/>
    </source>
</evidence>
<dbReference type="GO" id="GO:0055064">
    <property type="term" value="P:chloride ion homeostasis"/>
    <property type="evidence" value="ECO:0007669"/>
    <property type="project" value="TreeGrafter"/>
</dbReference>
<keyword evidence="6 9" id="KW-1133">Transmembrane helix</keyword>
<comment type="subcellular location">
    <subcellularLocation>
        <location evidence="1">Membrane</location>
        <topology evidence="1">Multi-pass membrane protein</topology>
    </subcellularLocation>
</comment>
<evidence type="ECO:0000313" key="12">
    <source>
        <dbReference type="EMBL" id="GIQ85103.1"/>
    </source>
</evidence>
<feature type="transmembrane region" description="Helical" evidence="9">
    <location>
        <begin position="127"/>
        <end position="151"/>
    </location>
</feature>
<keyword evidence="7 9" id="KW-0472">Membrane</keyword>
<dbReference type="GO" id="GO:0016020">
    <property type="term" value="C:membrane"/>
    <property type="evidence" value="ECO:0007669"/>
    <property type="project" value="UniProtKB-SubCell"/>
</dbReference>
<dbReference type="Pfam" id="PF00324">
    <property type="entry name" value="AA_permease"/>
    <property type="match status" value="1"/>
</dbReference>
<dbReference type="AlphaFoldDB" id="A0A9K3CZM0"/>
<feature type="region of interest" description="Disordered" evidence="8">
    <location>
        <begin position="1"/>
        <end position="34"/>
    </location>
</feature>
<evidence type="ECO:0000256" key="6">
    <source>
        <dbReference type="ARBA" id="ARBA00022989"/>
    </source>
</evidence>
<keyword evidence="13" id="KW-1185">Reference proteome</keyword>
<dbReference type="InterPro" id="IPR036599">
    <property type="entry name" value="DNA_ligase_N_sf"/>
</dbReference>
<dbReference type="Pfam" id="PF04675">
    <property type="entry name" value="DNA_ligase_A_N"/>
    <property type="match status" value="1"/>
</dbReference>
<dbReference type="GO" id="GO:0003677">
    <property type="term" value="F:DNA binding"/>
    <property type="evidence" value="ECO:0007669"/>
    <property type="project" value="InterPro"/>
</dbReference>
<comment type="caution">
    <text evidence="12">The sequence shown here is derived from an EMBL/GenBank/DDBJ whole genome shotgun (WGS) entry which is preliminary data.</text>
</comment>
<evidence type="ECO:0000256" key="7">
    <source>
        <dbReference type="ARBA" id="ARBA00023136"/>
    </source>
</evidence>
<feature type="transmembrane region" description="Helical" evidence="9">
    <location>
        <begin position="172"/>
        <end position="196"/>
    </location>
</feature>
<dbReference type="Gene3D" id="1.20.1740.10">
    <property type="entry name" value="Amino acid/polyamine transporter I"/>
    <property type="match status" value="1"/>
</dbReference>
<keyword evidence="4" id="KW-0436">Ligase</keyword>
<evidence type="ECO:0000313" key="13">
    <source>
        <dbReference type="Proteomes" id="UP000265618"/>
    </source>
</evidence>
<evidence type="ECO:0000259" key="10">
    <source>
        <dbReference type="Pfam" id="PF00324"/>
    </source>
</evidence>
<evidence type="ECO:0008006" key="14">
    <source>
        <dbReference type="Google" id="ProtNLM"/>
    </source>
</evidence>
<dbReference type="PANTHER" id="PTHR11827">
    <property type="entry name" value="SOLUTE CARRIER FAMILY 12, CATION COTRANSPORTERS"/>
    <property type="match status" value="1"/>
</dbReference>
<dbReference type="GO" id="GO:0015379">
    <property type="term" value="F:potassium:chloride symporter activity"/>
    <property type="evidence" value="ECO:0007669"/>
    <property type="project" value="TreeGrafter"/>
</dbReference>
<name>A0A9K3CZM0_9EUKA</name>
<feature type="domain" description="DNA ligase ATP-dependent N-terminal" evidence="11">
    <location>
        <begin position="478"/>
        <end position="614"/>
    </location>
</feature>
<feature type="transmembrane region" description="Helical" evidence="9">
    <location>
        <begin position="216"/>
        <end position="237"/>
    </location>
</feature>
<feature type="transmembrane region" description="Helical" evidence="9">
    <location>
        <begin position="407"/>
        <end position="426"/>
    </location>
</feature>
<keyword evidence="3" id="KW-0813">Transport</keyword>
<evidence type="ECO:0000256" key="3">
    <source>
        <dbReference type="ARBA" id="ARBA00022448"/>
    </source>
</evidence>
<dbReference type="EMBL" id="BDIP01001768">
    <property type="protein sequence ID" value="GIQ85103.1"/>
    <property type="molecule type" value="Genomic_DNA"/>
</dbReference>
<keyword evidence="5 9" id="KW-0812">Transmembrane</keyword>
<proteinExistence type="inferred from homology"/>
<comment type="similarity">
    <text evidence="2">Belongs to the SLC12A transporter family.</text>
</comment>
<evidence type="ECO:0000256" key="5">
    <source>
        <dbReference type="ARBA" id="ARBA00022692"/>
    </source>
</evidence>
<dbReference type="Proteomes" id="UP000265618">
    <property type="component" value="Unassembled WGS sequence"/>
</dbReference>
<dbReference type="SUPFAM" id="SSF117018">
    <property type="entry name" value="ATP-dependent DNA ligase DNA-binding domain"/>
    <property type="match status" value="1"/>
</dbReference>
<feature type="compositionally biased region" description="Polar residues" evidence="8">
    <location>
        <begin position="20"/>
        <end position="34"/>
    </location>
</feature>
<feature type="compositionally biased region" description="Polar residues" evidence="8">
    <location>
        <begin position="1"/>
        <end position="12"/>
    </location>
</feature>
<evidence type="ECO:0000256" key="2">
    <source>
        <dbReference type="ARBA" id="ARBA00010593"/>
    </source>
</evidence>
<feature type="transmembrane region" description="Helical" evidence="9">
    <location>
        <begin position="364"/>
        <end position="386"/>
    </location>
</feature>
<dbReference type="PANTHER" id="PTHR11827:SF72">
    <property type="entry name" value="GH08340P"/>
    <property type="match status" value="1"/>
</dbReference>
<dbReference type="FunFam" id="1.20.1740.10:FF:000013">
    <property type="entry name" value="Solute carrier family 12 member"/>
    <property type="match status" value="1"/>
</dbReference>
<dbReference type="InterPro" id="IPR004842">
    <property type="entry name" value="SLC12A_fam"/>
</dbReference>
<feature type="transmembrane region" description="Helical" evidence="9">
    <location>
        <begin position="284"/>
        <end position="308"/>
    </location>
</feature>
<evidence type="ECO:0000256" key="8">
    <source>
        <dbReference type="SAM" id="MobiDB-lite"/>
    </source>
</evidence>
<organism evidence="12 13">
    <name type="scientific">Kipferlia bialata</name>
    <dbReference type="NCBI Taxonomy" id="797122"/>
    <lineage>
        <taxon>Eukaryota</taxon>
        <taxon>Metamonada</taxon>
        <taxon>Carpediemonas-like organisms</taxon>
        <taxon>Kipferlia</taxon>
    </lineage>
</organism>
<dbReference type="InterPro" id="IPR012308">
    <property type="entry name" value="DNA_ligase_ATP-dep_N"/>
</dbReference>
<evidence type="ECO:0000256" key="9">
    <source>
        <dbReference type="SAM" id="Phobius"/>
    </source>
</evidence>
<evidence type="ECO:0000259" key="11">
    <source>
        <dbReference type="Pfam" id="PF04675"/>
    </source>
</evidence>
<sequence length="616" mass="65105">MTSAAPTATKRVTQTHRTRAASTSGPSSLGLTQQKPSELSFLFPSEPAPGGASSLSYYANPRTRPTMAAYLSQIAQEEEEAEIQKNEAGSEDKFGWFDGVMGRCLLGIFGVVLFLRLPQIVGNVGTIQATIITLCSVSVTGCTALSLSAIATNGRIGSGGVYYMISRSLGPAWGGAIGIMFFAANAISVSMYVIGFVESLQSLVGIDITGNTLNDIRLIGFGVLCLLMVIVLVGVSWVVKTDMILLAVLIASIISIFIGAPTGYEGAELALKENLSPYDDASALSFMTALGIFFPAVTGIMAGANLSGSLKDPSHDIPKGTILAVGSSALVYIALIWLVGAFVSKADAVDTTNFVMASISVFKPLVYGGVFAASLSSALSMLVSAPRVLQALARDNIMPMLHPFAKVLLYLHICVYLCVCVSPYSLRAGASTPTPLNQHQKQEVVAAAKAEEVPQMEQTVVVPPKKKKASKTEPLALYRTLAHCLKAISETTKRLEKQHLLASHFAALFRLESMPELIAPTAYLCASSIAPAFAGVEFGLGDVQIRQAMADAFYMKVTAINSKAKKLGDLGLVAEELRSKQRTLSAFMAAPQPITVPGLLKKFREIASASGTGAML</sequence>
<dbReference type="GO" id="GO:1990573">
    <property type="term" value="P:potassium ion import across plasma membrane"/>
    <property type="evidence" value="ECO:0007669"/>
    <property type="project" value="TreeGrafter"/>
</dbReference>
<feature type="transmembrane region" description="Helical" evidence="9">
    <location>
        <begin position="320"/>
        <end position="344"/>
    </location>
</feature>
<dbReference type="GO" id="GO:0055075">
    <property type="term" value="P:potassium ion homeostasis"/>
    <property type="evidence" value="ECO:0007669"/>
    <property type="project" value="TreeGrafter"/>
</dbReference>
<dbReference type="GO" id="GO:0003910">
    <property type="term" value="F:DNA ligase (ATP) activity"/>
    <property type="evidence" value="ECO:0007669"/>
    <property type="project" value="InterPro"/>
</dbReference>
<dbReference type="GO" id="GO:0006884">
    <property type="term" value="P:cell volume homeostasis"/>
    <property type="evidence" value="ECO:0007669"/>
    <property type="project" value="TreeGrafter"/>
</dbReference>
<reference evidence="12 13" key="1">
    <citation type="journal article" date="2018" name="PLoS ONE">
        <title>The draft genome of Kipferlia bialata reveals reductive genome evolution in fornicate parasites.</title>
        <authorList>
            <person name="Tanifuji G."/>
            <person name="Takabayashi S."/>
            <person name="Kume K."/>
            <person name="Takagi M."/>
            <person name="Nakayama T."/>
            <person name="Kamikawa R."/>
            <person name="Inagaki Y."/>
            <person name="Hashimoto T."/>
        </authorList>
    </citation>
    <scope>NUCLEOTIDE SEQUENCE [LARGE SCALE GENOMIC DNA]</scope>
    <source>
        <strain evidence="12">NY0173</strain>
    </source>
</reference>
<evidence type="ECO:0000256" key="1">
    <source>
        <dbReference type="ARBA" id="ARBA00004141"/>
    </source>
</evidence>
<dbReference type="OrthoDB" id="2020542at2759"/>
<feature type="domain" description="Amino acid permease/ SLC12A" evidence="10">
    <location>
        <begin position="100"/>
        <end position="406"/>
    </location>
</feature>
<dbReference type="GO" id="GO:0006310">
    <property type="term" value="P:DNA recombination"/>
    <property type="evidence" value="ECO:0007669"/>
    <property type="project" value="InterPro"/>
</dbReference>